<keyword evidence="2" id="KW-1185">Reference proteome</keyword>
<accession>A0ABU7RA62</accession>
<dbReference type="RefSeq" id="WP_330958256.1">
    <property type="nucleotide sequence ID" value="NZ_JAZGJQ010000005.1"/>
</dbReference>
<dbReference type="EMBL" id="JAZGJQ010000005">
    <property type="protein sequence ID" value="MEE6147487.1"/>
    <property type="molecule type" value="Genomic_DNA"/>
</dbReference>
<organism evidence="1 2">
    <name type="scientific">Olsenella absiana</name>
    <dbReference type="NCBI Taxonomy" id="3115222"/>
    <lineage>
        <taxon>Bacteria</taxon>
        <taxon>Bacillati</taxon>
        <taxon>Actinomycetota</taxon>
        <taxon>Coriobacteriia</taxon>
        <taxon>Coriobacteriales</taxon>
        <taxon>Atopobiaceae</taxon>
        <taxon>Olsenella</taxon>
    </lineage>
</organism>
<sequence>MMDVRAERCLRLALKRREKLADLSDEAFHELELAVRENPDAFVDDDEERAFALLEQALSRYADARADDDLLDDDEYAEARAKALGRLREACERACAVSPACVDARVCGLLAQDLDGDALLDALLALEGELDDERGPIATPATGDAWTDVFNRPRLRLRAHVARTCVDGARYRMAADECRGLLTASPLDAVGARYTYALCMARLEDEEGLDWLDARFSRHGNAWLHLARTILLYKVGRAPAARRALRGYDRLCPGGAYALLQPTLMDVYVPDRPAFVPGSFDEAVLAVHEADPVIADVPDFAAWAAAQPGFLASAKDYARRNGLDWLDPEGAR</sequence>
<evidence type="ECO:0000313" key="1">
    <source>
        <dbReference type="EMBL" id="MEE6147487.1"/>
    </source>
</evidence>
<evidence type="ECO:0008006" key="3">
    <source>
        <dbReference type="Google" id="ProtNLM"/>
    </source>
</evidence>
<evidence type="ECO:0000313" key="2">
    <source>
        <dbReference type="Proteomes" id="UP001332931"/>
    </source>
</evidence>
<proteinExistence type="predicted"/>
<dbReference type="Proteomes" id="UP001332931">
    <property type="component" value="Unassembled WGS sequence"/>
</dbReference>
<comment type="caution">
    <text evidence="1">The sequence shown here is derived from an EMBL/GenBank/DDBJ whole genome shotgun (WGS) entry which is preliminary data.</text>
</comment>
<gene>
    <name evidence="1" type="ORF">VXJ25_05710</name>
</gene>
<name>A0ABU7RA62_9ACTN</name>
<protein>
    <recommendedName>
        <fullName evidence="3">DUF4034 domain-containing protein</fullName>
    </recommendedName>
</protein>
<reference evidence="1 2" key="1">
    <citation type="submission" date="2024-01" db="EMBL/GenBank/DDBJ databases">
        <title>Description of Olsenella sp. nov., isolated from pig feces.</title>
        <authorList>
            <person name="Chang Y.-H."/>
        </authorList>
    </citation>
    <scope>NUCLEOTIDE SEQUENCE [LARGE SCALE GENOMIC DNA]</scope>
    <source>
        <strain evidence="1 2">YH-ols2223</strain>
    </source>
</reference>